<dbReference type="PANTHER" id="PTHR45660">
    <property type="entry name" value="HISTONE-LYSINE N-METHYLTRANSFERASE SETMAR"/>
    <property type="match status" value="1"/>
</dbReference>
<dbReference type="SMART" id="SM00468">
    <property type="entry name" value="PreSET"/>
    <property type="match status" value="1"/>
</dbReference>
<sequence length="198" mass="21395">MLELAGKVSDDISEGQEKIGIRASNIIDDPPVAPMGFTYCKSIQIHEDVKLPAIETAGCTCIGACVDPRICACAKLNHNAFPYVDIDGKGYLIRAKSVVYECGPNCKCGPACINRTSQHGLRKVENGPEFCIDAGTMGGVARFINHSCAPNIFVQCVLSSHHDLKLARAMLFASDNIPPLQELTYDYAYVLDSVVDAK</sequence>
<dbReference type="SMART" id="SM00317">
    <property type="entry name" value="SET"/>
    <property type="match status" value="1"/>
</dbReference>
<feature type="non-terminal residue" evidence="5">
    <location>
        <position position="1"/>
    </location>
</feature>
<feature type="domain" description="SET" evidence="3">
    <location>
        <begin position="41"/>
        <end position="188"/>
    </location>
</feature>
<dbReference type="Gene3D" id="2.170.270.10">
    <property type="entry name" value="SET domain"/>
    <property type="match status" value="2"/>
</dbReference>
<dbReference type="OrthoDB" id="5792673at2759"/>
<proteinExistence type="predicted"/>
<comment type="caution">
    <text evidence="5">The sequence shown here is derived from an EMBL/GenBank/DDBJ whole genome shotgun (WGS) entry which is preliminary data.</text>
</comment>
<evidence type="ECO:0000313" key="6">
    <source>
        <dbReference type="Proteomes" id="UP000554482"/>
    </source>
</evidence>
<evidence type="ECO:0000259" key="4">
    <source>
        <dbReference type="PROSITE" id="PS50867"/>
    </source>
</evidence>
<dbReference type="PANTHER" id="PTHR45660:SF94">
    <property type="entry name" value="HISTONE-LYSINE N-METHYLTRANSFERASE, H3 LYSINE-9 SPECIFIC SUVH4"/>
    <property type="match status" value="1"/>
</dbReference>
<dbReference type="InterPro" id="IPR001214">
    <property type="entry name" value="SET_dom"/>
</dbReference>
<evidence type="ECO:0000256" key="1">
    <source>
        <dbReference type="ARBA" id="ARBA00004286"/>
    </source>
</evidence>
<evidence type="ECO:0000259" key="3">
    <source>
        <dbReference type="PROSITE" id="PS50280"/>
    </source>
</evidence>
<dbReference type="GO" id="GO:0005694">
    <property type="term" value="C:chromosome"/>
    <property type="evidence" value="ECO:0007669"/>
    <property type="project" value="UniProtKB-SubCell"/>
</dbReference>
<gene>
    <name evidence="5" type="ORF">FRX31_023100</name>
</gene>
<evidence type="ECO:0000313" key="5">
    <source>
        <dbReference type="EMBL" id="KAF5187312.1"/>
    </source>
</evidence>
<dbReference type="PROSITE" id="PS50280">
    <property type="entry name" value="SET"/>
    <property type="match status" value="1"/>
</dbReference>
<keyword evidence="5" id="KW-0489">Methyltransferase</keyword>
<dbReference type="Pfam" id="PF05033">
    <property type="entry name" value="Pre-SET"/>
    <property type="match status" value="1"/>
</dbReference>
<keyword evidence="2" id="KW-0158">Chromosome</keyword>
<organism evidence="5 6">
    <name type="scientific">Thalictrum thalictroides</name>
    <name type="common">Rue-anemone</name>
    <name type="synonym">Anemone thalictroides</name>
    <dbReference type="NCBI Taxonomy" id="46969"/>
    <lineage>
        <taxon>Eukaryota</taxon>
        <taxon>Viridiplantae</taxon>
        <taxon>Streptophyta</taxon>
        <taxon>Embryophyta</taxon>
        <taxon>Tracheophyta</taxon>
        <taxon>Spermatophyta</taxon>
        <taxon>Magnoliopsida</taxon>
        <taxon>Ranunculales</taxon>
        <taxon>Ranunculaceae</taxon>
        <taxon>Thalictroideae</taxon>
        <taxon>Thalictrum</taxon>
    </lineage>
</organism>
<dbReference type="AlphaFoldDB" id="A0A7J6VSH8"/>
<name>A0A7J6VSH8_THATH</name>
<dbReference type="GO" id="GO:0042054">
    <property type="term" value="F:histone methyltransferase activity"/>
    <property type="evidence" value="ECO:0007669"/>
    <property type="project" value="InterPro"/>
</dbReference>
<dbReference type="Proteomes" id="UP000554482">
    <property type="component" value="Unassembled WGS sequence"/>
</dbReference>
<feature type="domain" description="Pre-SET" evidence="4">
    <location>
        <begin position="57"/>
        <end position="120"/>
    </location>
</feature>
<dbReference type="GO" id="GO:0005634">
    <property type="term" value="C:nucleus"/>
    <property type="evidence" value="ECO:0007669"/>
    <property type="project" value="InterPro"/>
</dbReference>
<dbReference type="GO" id="GO:0008270">
    <property type="term" value="F:zinc ion binding"/>
    <property type="evidence" value="ECO:0007669"/>
    <property type="project" value="InterPro"/>
</dbReference>
<reference evidence="5 6" key="1">
    <citation type="submission" date="2020-06" db="EMBL/GenBank/DDBJ databases">
        <title>Transcriptomic and genomic resources for Thalictrum thalictroides and T. hernandezii: Facilitating candidate gene discovery in an emerging model plant lineage.</title>
        <authorList>
            <person name="Arias T."/>
            <person name="Riano-Pachon D.M."/>
            <person name="Di Stilio V.S."/>
        </authorList>
    </citation>
    <scope>NUCLEOTIDE SEQUENCE [LARGE SCALE GENOMIC DNA]</scope>
    <source>
        <strain evidence="6">cv. WT478/WT964</strain>
        <tissue evidence="5">Leaves</tissue>
    </source>
</reference>
<dbReference type="PROSITE" id="PS50867">
    <property type="entry name" value="PRE_SET"/>
    <property type="match status" value="1"/>
</dbReference>
<keyword evidence="6" id="KW-1185">Reference proteome</keyword>
<dbReference type="InterPro" id="IPR051357">
    <property type="entry name" value="H3K9_HMTase_SUVAR3-9"/>
</dbReference>
<dbReference type="InterPro" id="IPR046341">
    <property type="entry name" value="SET_dom_sf"/>
</dbReference>
<accession>A0A7J6VSH8</accession>
<dbReference type="GO" id="GO:0003690">
    <property type="term" value="F:double-stranded DNA binding"/>
    <property type="evidence" value="ECO:0007669"/>
    <property type="project" value="TreeGrafter"/>
</dbReference>
<dbReference type="GO" id="GO:0032259">
    <property type="term" value="P:methylation"/>
    <property type="evidence" value="ECO:0007669"/>
    <property type="project" value="UniProtKB-KW"/>
</dbReference>
<keyword evidence="5" id="KW-0808">Transferase</keyword>
<protein>
    <submittedName>
        <fullName evidence="5">Histone-lysine N-methyltransferase, H3 lysine-9 specific SUVH5</fullName>
    </submittedName>
</protein>
<dbReference type="SUPFAM" id="SSF82199">
    <property type="entry name" value="SET domain"/>
    <property type="match status" value="1"/>
</dbReference>
<dbReference type="InterPro" id="IPR007728">
    <property type="entry name" value="Pre-SET_dom"/>
</dbReference>
<comment type="subcellular location">
    <subcellularLocation>
        <location evidence="1">Chromosome</location>
    </subcellularLocation>
</comment>
<dbReference type="EMBL" id="JABWDY010028176">
    <property type="protein sequence ID" value="KAF5187312.1"/>
    <property type="molecule type" value="Genomic_DNA"/>
</dbReference>
<evidence type="ECO:0000256" key="2">
    <source>
        <dbReference type="ARBA" id="ARBA00022454"/>
    </source>
</evidence>